<dbReference type="GO" id="GO:0005737">
    <property type="term" value="C:cytoplasm"/>
    <property type="evidence" value="ECO:0007669"/>
    <property type="project" value="TreeGrafter"/>
</dbReference>
<dbReference type="Pfam" id="PF08240">
    <property type="entry name" value="ADH_N"/>
    <property type="match status" value="1"/>
</dbReference>
<dbReference type="SUPFAM" id="SSF51735">
    <property type="entry name" value="NAD(P)-binding Rossmann-fold domains"/>
    <property type="match status" value="1"/>
</dbReference>
<reference evidence="10 11" key="1">
    <citation type="submission" date="2018-06" db="EMBL/GenBank/DDBJ databases">
        <title>Echinicola strongylocentroti sp. nov., isolated from a sea urchin Strongylocentrotus intermedius.</title>
        <authorList>
            <person name="Bae S.S."/>
        </authorList>
    </citation>
    <scope>NUCLEOTIDE SEQUENCE [LARGE SCALE GENOMIC DNA]</scope>
    <source>
        <strain evidence="10 11">MEBiC08714</strain>
    </source>
</reference>
<dbReference type="EC" id="1.1.1.1" evidence="3"/>
<evidence type="ECO:0000256" key="3">
    <source>
        <dbReference type="ARBA" id="ARBA00013190"/>
    </source>
</evidence>
<feature type="domain" description="Alcohol dehydrogenase-like C-terminal" evidence="8">
    <location>
        <begin position="192"/>
        <end position="318"/>
    </location>
</feature>
<evidence type="ECO:0000256" key="6">
    <source>
        <dbReference type="ARBA" id="ARBA00023002"/>
    </source>
</evidence>
<protein>
    <recommendedName>
        <fullName evidence="3">alcohol dehydrogenase</fullName>
        <ecNumber evidence="3">1.1.1.1</ecNumber>
    </recommendedName>
</protein>
<sequence length="358" mass="38532">MASTTAKAMVFMDANTPFSPATIDLPQLKEGELLVKNHYATICASDLHTFYGRRQSCGHSILGHEIIGIIKALAEEGVTDFFGSPLKVGDKITWSVYAHDPLSPTSKKGFPQKSEALYKYGHEQMNETYKLNGGFSSHCHLRKGTTIFRLPSSLTEKEAAPLNCTHATIAGALRLAGNLKGKNVLVNGVGMLGLSACAMAKENGAAQVWAQDLDPEKVAFSKAFGADHTLLFEGLESKELIDTHGEIDVIIETSGVPEAMEKCVQLLGIGGTIVLVGAVFPQRDLSVNAEYLVRNLLTIKGLHNYIPEDLAAAIEFLTAAASKYPFESLVGKEFPLGQLDSAFEAGNEGGYYRVGIKP</sequence>
<comment type="cofactor">
    <cofactor evidence="1">
        <name>Zn(2+)</name>
        <dbReference type="ChEBI" id="CHEBI:29105"/>
    </cofactor>
</comment>
<name>A0A2Z4IN76_9BACT</name>
<dbReference type="CDD" id="cd08231">
    <property type="entry name" value="MDR_TM0436_like"/>
    <property type="match status" value="1"/>
</dbReference>
<comment type="similarity">
    <text evidence="2">Belongs to the zinc-containing alcohol dehydrogenase family.</text>
</comment>
<dbReference type="InterPro" id="IPR013154">
    <property type="entry name" value="ADH-like_N"/>
</dbReference>
<evidence type="ECO:0000259" key="9">
    <source>
        <dbReference type="Pfam" id="PF08240"/>
    </source>
</evidence>
<dbReference type="GO" id="GO:0046872">
    <property type="term" value="F:metal ion binding"/>
    <property type="evidence" value="ECO:0007669"/>
    <property type="project" value="UniProtKB-KW"/>
</dbReference>
<gene>
    <name evidence="10" type="ORF">DN752_19770</name>
</gene>
<evidence type="ECO:0000256" key="2">
    <source>
        <dbReference type="ARBA" id="ARBA00008072"/>
    </source>
</evidence>
<dbReference type="InterPro" id="IPR017743">
    <property type="entry name" value="ADH_phosphonate_catab-assoc"/>
</dbReference>
<dbReference type="InterPro" id="IPR036291">
    <property type="entry name" value="NAD(P)-bd_dom_sf"/>
</dbReference>
<dbReference type="RefSeq" id="WP_112785570.1">
    <property type="nucleotide sequence ID" value="NZ_CP030041.1"/>
</dbReference>
<evidence type="ECO:0000256" key="1">
    <source>
        <dbReference type="ARBA" id="ARBA00001947"/>
    </source>
</evidence>
<dbReference type="PANTHER" id="PTHR42940">
    <property type="entry name" value="ALCOHOL DEHYDROGENASE 1-RELATED"/>
    <property type="match status" value="1"/>
</dbReference>
<dbReference type="Gene3D" id="3.90.180.10">
    <property type="entry name" value="Medium-chain alcohol dehydrogenases, catalytic domain"/>
    <property type="match status" value="1"/>
</dbReference>
<keyword evidence="11" id="KW-1185">Reference proteome</keyword>
<evidence type="ECO:0000259" key="8">
    <source>
        <dbReference type="Pfam" id="PF00107"/>
    </source>
</evidence>
<keyword evidence="5" id="KW-0862">Zinc</keyword>
<dbReference type="PANTHER" id="PTHR42940:SF3">
    <property type="entry name" value="ALCOHOL DEHYDROGENASE 1-RELATED"/>
    <property type="match status" value="1"/>
</dbReference>
<evidence type="ECO:0000256" key="5">
    <source>
        <dbReference type="ARBA" id="ARBA00022833"/>
    </source>
</evidence>
<organism evidence="10 11">
    <name type="scientific">Echinicola strongylocentroti</name>
    <dbReference type="NCBI Taxonomy" id="1795355"/>
    <lineage>
        <taxon>Bacteria</taxon>
        <taxon>Pseudomonadati</taxon>
        <taxon>Bacteroidota</taxon>
        <taxon>Cytophagia</taxon>
        <taxon>Cytophagales</taxon>
        <taxon>Cyclobacteriaceae</taxon>
        <taxon>Echinicola</taxon>
    </lineage>
</organism>
<dbReference type="Proteomes" id="UP000248688">
    <property type="component" value="Chromosome"/>
</dbReference>
<evidence type="ECO:0000256" key="7">
    <source>
        <dbReference type="ARBA" id="ARBA00023027"/>
    </source>
</evidence>
<dbReference type="EMBL" id="CP030041">
    <property type="protein sequence ID" value="AWW32197.1"/>
    <property type="molecule type" value="Genomic_DNA"/>
</dbReference>
<dbReference type="SUPFAM" id="SSF50129">
    <property type="entry name" value="GroES-like"/>
    <property type="match status" value="1"/>
</dbReference>
<dbReference type="KEGG" id="est:DN752_19770"/>
<evidence type="ECO:0000256" key="4">
    <source>
        <dbReference type="ARBA" id="ARBA00022723"/>
    </source>
</evidence>
<feature type="domain" description="Alcohol dehydrogenase-like N-terminal" evidence="9">
    <location>
        <begin position="30"/>
        <end position="144"/>
    </location>
</feature>
<dbReference type="AlphaFoldDB" id="A0A2Z4IN76"/>
<dbReference type="NCBIfam" id="TIGR03366">
    <property type="entry name" value="HpnZ_proposed"/>
    <property type="match status" value="1"/>
</dbReference>
<dbReference type="Pfam" id="PF00107">
    <property type="entry name" value="ADH_zinc_N"/>
    <property type="match status" value="1"/>
</dbReference>
<dbReference type="Gene3D" id="3.40.50.720">
    <property type="entry name" value="NAD(P)-binding Rossmann-like Domain"/>
    <property type="match status" value="1"/>
</dbReference>
<proteinExistence type="inferred from homology"/>
<dbReference type="OrthoDB" id="9787435at2"/>
<evidence type="ECO:0000313" key="10">
    <source>
        <dbReference type="EMBL" id="AWW32197.1"/>
    </source>
</evidence>
<evidence type="ECO:0000313" key="11">
    <source>
        <dbReference type="Proteomes" id="UP000248688"/>
    </source>
</evidence>
<accession>A0A2Z4IN76</accession>
<dbReference type="InterPro" id="IPR013149">
    <property type="entry name" value="ADH-like_C"/>
</dbReference>
<keyword evidence="7" id="KW-0520">NAD</keyword>
<keyword evidence="4" id="KW-0479">Metal-binding</keyword>
<keyword evidence="6" id="KW-0560">Oxidoreductase</keyword>
<dbReference type="InterPro" id="IPR011032">
    <property type="entry name" value="GroES-like_sf"/>
</dbReference>
<dbReference type="GO" id="GO:0004022">
    <property type="term" value="F:alcohol dehydrogenase (NAD+) activity"/>
    <property type="evidence" value="ECO:0007669"/>
    <property type="project" value="UniProtKB-EC"/>
</dbReference>